<dbReference type="AlphaFoldDB" id="A0AAV8XUW3"/>
<accession>A0AAV8XUW3</accession>
<feature type="non-terminal residue" evidence="1">
    <location>
        <position position="1"/>
    </location>
</feature>
<dbReference type="PANTHER" id="PTHR15261">
    <property type="entry name" value="THROMBOSPONDIN-TYPE LAMININ G DOMAIN AND EAR REPEAT-CONTAINING"/>
    <property type="match status" value="1"/>
</dbReference>
<keyword evidence="2" id="KW-1185">Reference proteome</keyword>
<gene>
    <name evidence="1" type="ORF">NQ314_010069</name>
</gene>
<evidence type="ECO:0000313" key="1">
    <source>
        <dbReference type="EMBL" id="KAJ8942440.1"/>
    </source>
</evidence>
<dbReference type="PANTHER" id="PTHR15261:SF4">
    <property type="entry name" value="THROMBOSPONDIN-TYPE LAMININ G DOMAIN AND EAR REPEAT-CONTAINING PROTEIN"/>
    <property type="match status" value="1"/>
</dbReference>
<reference evidence="1" key="1">
    <citation type="journal article" date="2023" name="Insect Mol. Biol.">
        <title>Genome sequencing provides insights into the evolution of gene families encoding plant cell wall-degrading enzymes in longhorned beetles.</title>
        <authorList>
            <person name="Shin N.R."/>
            <person name="Okamura Y."/>
            <person name="Kirsch R."/>
            <person name="Pauchet Y."/>
        </authorList>
    </citation>
    <scope>NUCLEOTIDE SEQUENCE</scope>
    <source>
        <strain evidence="1">RBIC_L_NR</strain>
    </source>
</reference>
<evidence type="ECO:0000313" key="2">
    <source>
        <dbReference type="Proteomes" id="UP001162156"/>
    </source>
</evidence>
<dbReference type="GO" id="GO:0007165">
    <property type="term" value="P:signal transduction"/>
    <property type="evidence" value="ECO:0007669"/>
    <property type="project" value="TreeGrafter"/>
</dbReference>
<protein>
    <submittedName>
        <fullName evidence="1">Uncharacterized protein</fullName>
    </submittedName>
</protein>
<sequence length="1036" mass="117803">IENGDVLLLAASMFDGIKCFQYDGWHFVESKTQFKNEITSRGIKAMHSYKFQNKTVVVIANEYDKGNMINILEVKFSLQNEVQRMHKEMLMWCLDKKKIIEETYYSNDVLGKPARGDMSMESNGFSGDDKNGTEQIPKSIKSYKSELDEIEHNLKSSLQLQNSHIIDYNLTANQIILSKDGILNSPEIEMINNVPINTLLENILNINEGFDVDSTMEFNFLRVEEPIFPQNINNISAGEILHKSDDFNIDNLIINGSVNFLNEVNVLENVNGLTIDNRSILLQNCDQDFDEFRVKRIDVNNLETALLNKIEIKSVENLLKNTEKIKSLTELKAHTVAVGGYINNVDLSTLQKYALRKANNLETNLLSGKNVFADFVSITGGKYIINKDVKFSKDLFAHNLTVLKYLDSIPVKNMKLDILLKDSTERQYIAGIKSFENLELLNPIKLQGKIRSKDLDTMNPVVTIGSNLDLNGDIRITGDVIVEETIKSNDTVTSNRNSLHRLQQQGLKLTEPKIPIHLNFSQHIIVSELFADKINNIDPRSWVVNGAKQTQIIQGWKQFLGDLEITGDTSVFKINDIDMAELETNVLRKNGDQVISGKHYVKIVGAEKRYEDGMLIVEENQEFDKITVHGTVYVESNYVNDVNLTDFENNTIKIDEPFHFNSATFNHIIVNDTIELDGHVENLDLDNIFQNNIEETQIIIDDIVFHDDVIVEGKVHFENSLNEFNVSDICDFSSTTKQMKDLIVKGNGYFAKGPYTLEFNGHNVKNLQDTIWFKDKPTVLNGNIEFNNVTFKDNVTVMGLLNDVNLKLLFTNYFSKSKDQSVSAHMNFLDEVFFAGEVATPNIILGGEVNDINFNEFVKTILLHEPQLFENALYFENCIVGSVQGDYLVNKLNFENEVMRYDKPNVVTGYKKFENLAIDNLNTDRNITVQNVDILNWIRNSIVTDGNFRISGKKYFKNVTLHKGMSLMGLLNGQKFSNETVMLKNVPQQITGRKTFIRDTSKEIKFKALKVKGLVNNADIAELVHNQVAAPYRATQ</sequence>
<dbReference type="EMBL" id="JANEYF010002763">
    <property type="protein sequence ID" value="KAJ8942440.1"/>
    <property type="molecule type" value="Genomic_DNA"/>
</dbReference>
<organism evidence="1 2">
    <name type="scientific">Rhamnusium bicolor</name>
    <dbReference type="NCBI Taxonomy" id="1586634"/>
    <lineage>
        <taxon>Eukaryota</taxon>
        <taxon>Metazoa</taxon>
        <taxon>Ecdysozoa</taxon>
        <taxon>Arthropoda</taxon>
        <taxon>Hexapoda</taxon>
        <taxon>Insecta</taxon>
        <taxon>Pterygota</taxon>
        <taxon>Neoptera</taxon>
        <taxon>Endopterygota</taxon>
        <taxon>Coleoptera</taxon>
        <taxon>Polyphaga</taxon>
        <taxon>Cucujiformia</taxon>
        <taxon>Chrysomeloidea</taxon>
        <taxon>Cerambycidae</taxon>
        <taxon>Lepturinae</taxon>
        <taxon>Rhagiini</taxon>
        <taxon>Rhamnusium</taxon>
    </lineage>
</organism>
<dbReference type="Proteomes" id="UP001162156">
    <property type="component" value="Unassembled WGS sequence"/>
</dbReference>
<name>A0AAV8XUW3_9CUCU</name>
<proteinExistence type="predicted"/>
<comment type="caution">
    <text evidence="1">The sequence shown here is derived from an EMBL/GenBank/DDBJ whole genome shotgun (WGS) entry which is preliminary data.</text>
</comment>